<keyword evidence="1" id="KW-0805">Transcription regulation</keyword>
<protein>
    <submittedName>
        <fullName evidence="6">TetR/AcrR family transcriptional regulator</fullName>
    </submittedName>
</protein>
<dbReference type="RefSeq" id="WP_150997217.1">
    <property type="nucleotide sequence ID" value="NZ_BPQY01000433.1"/>
</dbReference>
<dbReference type="GO" id="GO:0003700">
    <property type="term" value="F:DNA-binding transcription factor activity"/>
    <property type="evidence" value="ECO:0007669"/>
    <property type="project" value="TreeGrafter"/>
</dbReference>
<dbReference type="InterPro" id="IPR009057">
    <property type="entry name" value="Homeodomain-like_sf"/>
</dbReference>
<dbReference type="PANTHER" id="PTHR30055">
    <property type="entry name" value="HTH-TYPE TRANSCRIPTIONAL REGULATOR RUTR"/>
    <property type="match status" value="1"/>
</dbReference>
<dbReference type="InterPro" id="IPR050109">
    <property type="entry name" value="HTH-type_TetR-like_transc_reg"/>
</dbReference>
<dbReference type="Pfam" id="PF00440">
    <property type="entry name" value="TetR_N"/>
    <property type="match status" value="1"/>
</dbReference>
<reference evidence="6 7" key="1">
    <citation type="submission" date="2019-09" db="EMBL/GenBank/DDBJ databases">
        <title>YIM 48816 draft genome.</title>
        <authorList>
            <person name="Jiang L."/>
        </authorList>
    </citation>
    <scope>NUCLEOTIDE SEQUENCE [LARGE SCALE GENOMIC DNA]</scope>
    <source>
        <strain evidence="6 7">YIM 48816</strain>
    </source>
</reference>
<evidence type="ECO:0000259" key="5">
    <source>
        <dbReference type="PROSITE" id="PS50977"/>
    </source>
</evidence>
<evidence type="ECO:0000256" key="3">
    <source>
        <dbReference type="ARBA" id="ARBA00023163"/>
    </source>
</evidence>
<proteinExistence type="predicted"/>
<dbReference type="Gene3D" id="1.10.357.10">
    <property type="entry name" value="Tetracycline Repressor, domain 2"/>
    <property type="match status" value="1"/>
</dbReference>
<dbReference type="SUPFAM" id="SSF46689">
    <property type="entry name" value="Homeodomain-like"/>
    <property type="match status" value="1"/>
</dbReference>
<gene>
    <name evidence="6" type="ORF">F6X53_03350</name>
</gene>
<dbReference type="PRINTS" id="PR00455">
    <property type="entry name" value="HTHTETR"/>
</dbReference>
<comment type="caution">
    <text evidence="6">The sequence shown here is derived from an EMBL/GenBank/DDBJ whole genome shotgun (WGS) entry which is preliminary data.</text>
</comment>
<dbReference type="InterPro" id="IPR036271">
    <property type="entry name" value="Tet_transcr_reg_TetR-rel_C_sf"/>
</dbReference>
<dbReference type="SUPFAM" id="SSF48498">
    <property type="entry name" value="Tetracyclin repressor-like, C-terminal domain"/>
    <property type="match status" value="1"/>
</dbReference>
<evidence type="ECO:0000313" key="6">
    <source>
        <dbReference type="EMBL" id="KAB1081358.1"/>
    </source>
</evidence>
<sequence length="214" mass="23915">MNQHADQALVLVEENAPTTRCRILETAERFFREIGYQKTTVADIAKTLRMSPANVYRFFESKKAINEAVVERVTRDIEALIASIAARTGMTASARLAEIVRALHHDCLERCQDNPRIHEMVEAAMTESWNVCRHHVERISDVLVRVVTEGARTGEFVVEDPDMAAQCVHVAIVRYCHPVLVSQYPNAPAPPLETMIAFLQRALGARDPGRAGTP</sequence>
<dbReference type="InterPro" id="IPR001647">
    <property type="entry name" value="HTH_TetR"/>
</dbReference>
<dbReference type="OrthoDB" id="9802498at2"/>
<evidence type="ECO:0000256" key="4">
    <source>
        <dbReference type="PROSITE-ProRule" id="PRU00335"/>
    </source>
</evidence>
<keyword evidence="3" id="KW-0804">Transcription</keyword>
<dbReference type="Proteomes" id="UP000474159">
    <property type="component" value="Unassembled WGS sequence"/>
</dbReference>
<dbReference type="GO" id="GO:0000976">
    <property type="term" value="F:transcription cis-regulatory region binding"/>
    <property type="evidence" value="ECO:0007669"/>
    <property type="project" value="TreeGrafter"/>
</dbReference>
<feature type="DNA-binding region" description="H-T-H motif" evidence="4">
    <location>
        <begin position="40"/>
        <end position="59"/>
    </location>
</feature>
<organism evidence="6 7">
    <name type="scientific">Methylobacterium soli</name>
    <dbReference type="NCBI Taxonomy" id="553447"/>
    <lineage>
        <taxon>Bacteria</taxon>
        <taxon>Pseudomonadati</taxon>
        <taxon>Pseudomonadota</taxon>
        <taxon>Alphaproteobacteria</taxon>
        <taxon>Hyphomicrobiales</taxon>
        <taxon>Methylobacteriaceae</taxon>
        <taxon>Methylobacterium</taxon>
    </lineage>
</organism>
<dbReference type="Pfam" id="PF17935">
    <property type="entry name" value="TetR_C_27"/>
    <property type="match status" value="1"/>
</dbReference>
<feature type="domain" description="HTH tetR-type" evidence="5">
    <location>
        <begin position="17"/>
        <end position="77"/>
    </location>
</feature>
<evidence type="ECO:0000256" key="2">
    <source>
        <dbReference type="ARBA" id="ARBA00023125"/>
    </source>
</evidence>
<evidence type="ECO:0000313" key="7">
    <source>
        <dbReference type="Proteomes" id="UP000474159"/>
    </source>
</evidence>
<dbReference type="AlphaFoldDB" id="A0A6L3T7I8"/>
<dbReference type="PANTHER" id="PTHR30055:SF151">
    <property type="entry name" value="TRANSCRIPTIONAL REGULATORY PROTEIN"/>
    <property type="match status" value="1"/>
</dbReference>
<keyword evidence="2 4" id="KW-0238">DNA-binding</keyword>
<keyword evidence="7" id="KW-1185">Reference proteome</keyword>
<dbReference type="InterPro" id="IPR041478">
    <property type="entry name" value="TetR_C_27"/>
</dbReference>
<dbReference type="PROSITE" id="PS50977">
    <property type="entry name" value="HTH_TETR_2"/>
    <property type="match status" value="1"/>
</dbReference>
<name>A0A6L3T7I8_9HYPH</name>
<evidence type="ECO:0000256" key="1">
    <source>
        <dbReference type="ARBA" id="ARBA00023015"/>
    </source>
</evidence>
<dbReference type="EMBL" id="VZZK01000002">
    <property type="protein sequence ID" value="KAB1081358.1"/>
    <property type="molecule type" value="Genomic_DNA"/>
</dbReference>
<accession>A0A6L3T7I8</accession>